<dbReference type="Proteomes" id="UP000621454">
    <property type="component" value="Unassembled WGS sequence"/>
</dbReference>
<reference evidence="2" key="1">
    <citation type="journal article" date="2014" name="Int. J. Syst. Evol. Microbiol.">
        <title>Complete genome sequence of Corynebacterium casei LMG S-19264T (=DSM 44701T), isolated from a smear-ripened cheese.</title>
        <authorList>
            <consortium name="US DOE Joint Genome Institute (JGI-PGF)"/>
            <person name="Walter F."/>
            <person name="Albersmeier A."/>
            <person name="Kalinowski J."/>
            <person name="Ruckert C."/>
        </authorList>
    </citation>
    <scope>NUCLEOTIDE SEQUENCE</scope>
    <source>
        <strain evidence="2">CGMCC 1.12827</strain>
    </source>
</reference>
<comment type="caution">
    <text evidence="2">The sequence shown here is derived from an EMBL/GenBank/DDBJ whole genome shotgun (WGS) entry which is preliminary data.</text>
</comment>
<accession>A0A916TG63</accession>
<keyword evidence="1" id="KW-0812">Transmembrane</keyword>
<protein>
    <submittedName>
        <fullName evidence="2">Uncharacterized protein</fullName>
    </submittedName>
</protein>
<evidence type="ECO:0000313" key="2">
    <source>
        <dbReference type="EMBL" id="GGB41277.1"/>
    </source>
</evidence>
<proteinExistence type="predicted"/>
<keyword evidence="3" id="KW-1185">Reference proteome</keyword>
<evidence type="ECO:0000313" key="3">
    <source>
        <dbReference type="Proteomes" id="UP000621454"/>
    </source>
</evidence>
<organism evidence="2 3">
    <name type="scientific">Gordonia jinhuaensis</name>
    <dbReference type="NCBI Taxonomy" id="1517702"/>
    <lineage>
        <taxon>Bacteria</taxon>
        <taxon>Bacillati</taxon>
        <taxon>Actinomycetota</taxon>
        <taxon>Actinomycetes</taxon>
        <taxon>Mycobacteriales</taxon>
        <taxon>Gordoniaceae</taxon>
        <taxon>Gordonia</taxon>
    </lineage>
</organism>
<dbReference type="AlphaFoldDB" id="A0A916TG63"/>
<reference evidence="2" key="2">
    <citation type="submission" date="2020-09" db="EMBL/GenBank/DDBJ databases">
        <authorList>
            <person name="Sun Q."/>
            <person name="Zhou Y."/>
        </authorList>
    </citation>
    <scope>NUCLEOTIDE SEQUENCE</scope>
    <source>
        <strain evidence="2">CGMCC 1.12827</strain>
    </source>
</reference>
<keyword evidence="1" id="KW-1133">Transmembrane helix</keyword>
<name>A0A916TG63_9ACTN</name>
<keyword evidence="1" id="KW-0472">Membrane</keyword>
<evidence type="ECO:0000256" key="1">
    <source>
        <dbReference type="SAM" id="Phobius"/>
    </source>
</evidence>
<gene>
    <name evidence="2" type="ORF">GCM10011489_31070</name>
</gene>
<feature type="transmembrane region" description="Helical" evidence="1">
    <location>
        <begin position="27"/>
        <end position="49"/>
    </location>
</feature>
<dbReference type="EMBL" id="BMGC01000028">
    <property type="protein sequence ID" value="GGB41277.1"/>
    <property type="molecule type" value="Genomic_DNA"/>
</dbReference>
<sequence>MVDVDAVLNWWDQVESWLTSLSFVPQLVVSLAVLIPLAIAAASALNLLVHGVLRLLDRRELPGPSGDRR</sequence>